<evidence type="ECO:0000313" key="3">
    <source>
        <dbReference type="Proteomes" id="UP001054945"/>
    </source>
</evidence>
<dbReference type="EMBL" id="BPLR01004871">
    <property type="protein sequence ID" value="GIX98166.1"/>
    <property type="molecule type" value="Genomic_DNA"/>
</dbReference>
<accession>A0AAV4PPS5</accession>
<name>A0AAV4PPS5_CAEEX</name>
<evidence type="ECO:0000256" key="1">
    <source>
        <dbReference type="SAM" id="MobiDB-lite"/>
    </source>
</evidence>
<evidence type="ECO:0000313" key="2">
    <source>
        <dbReference type="EMBL" id="GIX98166.1"/>
    </source>
</evidence>
<feature type="compositionally biased region" description="Basic residues" evidence="1">
    <location>
        <begin position="27"/>
        <end position="38"/>
    </location>
</feature>
<reference evidence="2 3" key="1">
    <citation type="submission" date="2021-06" db="EMBL/GenBank/DDBJ databases">
        <title>Caerostris extrusa draft genome.</title>
        <authorList>
            <person name="Kono N."/>
            <person name="Arakawa K."/>
        </authorList>
    </citation>
    <scope>NUCLEOTIDE SEQUENCE [LARGE SCALE GENOMIC DNA]</scope>
</reference>
<feature type="region of interest" description="Disordered" evidence="1">
    <location>
        <begin position="27"/>
        <end position="59"/>
    </location>
</feature>
<dbReference type="Proteomes" id="UP001054945">
    <property type="component" value="Unassembled WGS sequence"/>
</dbReference>
<protein>
    <submittedName>
        <fullName evidence="2">Uncharacterized protein</fullName>
    </submittedName>
</protein>
<sequence>MIKSGHYPLTARCSMNLSWPQFKNYRWRTQQRQKKREKQKQSLPRSPGVIDNRRNSTIRGNRGGLFCSLRKILEKLSSAG</sequence>
<gene>
    <name evidence="2" type="ORF">CEXT_438481</name>
</gene>
<organism evidence="2 3">
    <name type="scientific">Caerostris extrusa</name>
    <name type="common">Bark spider</name>
    <name type="synonym">Caerostris bankana</name>
    <dbReference type="NCBI Taxonomy" id="172846"/>
    <lineage>
        <taxon>Eukaryota</taxon>
        <taxon>Metazoa</taxon>
        <taxon>Ecdysozoa</taxon>
        <taxon>Arthropoda</taxon>
        <taxon>Chelicerata</taxon>
        <taxon>Arachnida</taxon>
        <taxon>Araneae</taxon>
        <taxon>Araneomorphae</taxon>
        <taxon>Entelegynae</taxon>
        <taxon>Araneoidea</taxon>
        <taxon>Araneidae</taxon>
        <taxon>Caerostris</taxon>
    </lineage>
</organism>
<keyword evidence="3" id="KW-1185">Reference proteome</keyword>
<comment type="caution">
    <text evidence="2">The sequence shown here is derived from an EMBL/GenBank/DDBJ whole genome shotgun (WGS) entry which is preliminary data.</text>
</comment>
<dbReference type="AlphaFoldDB" id="A0AAV4PPS5"/>
<proteinExistence type="predicted"/>